<reference evidence="5" key="1">
    <citation type="submission" date="2021-06" db="EMBL/GenBank/DDBJ databases">
        <title>Collection of gut derived symbiotic bacterial strains cultured from healthy donors.</title>
        <authorList>
            <person name="Lin H."/>
            <person name="Littmann E."/>
            <person name="Pamer E.G."/>
        </authorList>
    </citation>
    <scope>NUCLEOTIDE SEQUENCE</scope>
    <source>
        <strain evidence="5">MSK.21.60</strain>
    </source>
</reference>
<dbReference type="InterPro" id="IPR013766">
    <property type="entry name" value="Thioredoxin_domain"/>
</dbReference>
<feature type="chain" id="PRO_5043475955" description="Thioredoxin" evidence="3">
    <location>
        <begin position="25"/>
        <end position="160"/>
    </location>
</feature>
<evidence type="ECO:0000256" key="1">
    <source>
        <dbReference type="ARBA" id="ARBA00023157"/>
    </source>
</evidence>
<dbReference type="Proteomes" id="UP001196316">
    <property type="component" value="Unassembled WGS sequence"/>
</dbReference>
<evidence type="ECO:0000313" key="5">
    <source>
        <dbReference type="EMBL" id="MBV3407741.1"/>
    </source>
</evidence>
<dbReference type="PROSITE" id="PS51257">
    <property type="entry name" value="PROKAR_LIPOPROTEIN"/>
    <property type="match status" value="1"/>
</dbReference>
<dbReference type="Pfam" id="PF00085">
    <property type="entry name" value="Thioredoxin"/>
    <property type="match status" value="1"/>
</dbReference>
<proteinExistence type="predicted"/>
<sequence length="160" mass="17965">MKKIILAVVLFLPFFVSCSQNRKAPDVSSQTAEEKSEKTETAKVQYLTTSDFRKKIMDYEAHPDEWVFAGSRPAVIDFYTTWCGPCKMMAPVVESLAGKYAGKIDFYKVDIDQESELASVFGISSIPTFLFIPVKGKPSVQMGAMQKEDFEGLIDKIKIK</sequence>
<accession>A0AAW4NFI1</accession>
<evidence type="ECO:0000313" key="6">
    <source>
        <dbReference type="Proteomes" id="UP001196316"/>
    </source>
</evidence>
<feature type="domain" description="Thioredoxin" evidence="4">
    <location>
        <begin position="18"/>
        <end position="159"/>
    </location>
</feature>
<keyword evidence="3" id="KW-0732">Signal</keyword>
<dbReference type="AlphaFoldDB" id="A0AAW4NFI1"/>
<dbReference type="GO" id="GO:0015035">
    <property type="term" value="F:protein-disulfide reductase activity"/>
    <property type="evidence" value="ECO:0007669"/>
    <property type="project" value="UniProtKB-UniRule"/>
</dbReference>
<comment type="caution">
    <text evidence="5">The sequence shown here is derived from an EMBL/GenBank/DDBJ whole genome shotgun (WGS) entry which is preliminary data.</text>
</comment>
<dbReference type="InterPro" id="IPR017937">
    <property type="entry name" value="Thioredoxin_CS"/>
</dbReference>
<protein>
    <recommendedName>
        <fullName evidence="2">Thioredoxin</fullName>
    </recommendedName>
</protein>
<dbReference type="CDD" id="cd02947">
    <property type="entry name" value="TRX_family"/>
    <property type="match status" value="1"/>
</dbReference>
<organism evidence="5 6">
    <name type="scientific">Segatella copri</name>
    <dbReference type="NCBI Taxonomy" id="165179"/>
    <lineage>
        <taxon>Bacteria</taxon>
        <taxon>Pseudomonadati</taxon>
        <taxon>Bacteroidota</taxon>
        <taxon>Bacteroidia</taxon>
        <taxon>Bacteroidales</taxon>
        <taxon>Prevotellaceae</taxon>
        <taxon>Segatella</taxon>
    </lineage>
</organism>
<dbReference type="PROSITE" id="PS51352">
    <property type="entry name" value="THIOREDOXIN_2"/>
    <property type="match status" value="1"/>
</dbReference>
<feature type="signal peptide" evidence="3">
    <location>
        <begin position="1"/>
        <end position="24"/>
    </location>
</feature>
<dbReference type="InterPro" id="IPR005746">
    <property type="entry name" value="Thioredoxin"/>
</dbReference>
<keyword evidence="1" id="KW-1015">Disulfide bond</keyword>
<dbReference type="RefSeq" id="WP_217326358.1">
    <property type="nucleotide sequence ID" value="NZ_JAHOEK010000008.1"/>
</dbReference>
<gene>
    <name evidence="5" type="primary">trxA</name>
    <name evidence="5" type="ORF">KSW80_04855</name>
</gene>
<evidence type="ECO:0000256" key="2">
    <source>
        <dbReference type="NCBIfam" id="TIGR01068"/>
    </source>
</evidence>
<evidence type="ECO:0000256" key="3">
    <source>
        <dbReference type="SAM" id="SignalP"/>
    </source>
</evidence>
<evidence type="ECO:0000259" key="4">
    <source>
        <dbReference type="PROSITE" id="PS51352"/>
    </source>
</evidence>
<dbReference type="PANTHER" id="PTHR46115">
    <property type="entry name" value="THIOREDOXIN-LIKE PROTEIN 1"/>
    <property type="match status" value="1"/>
</dbReference>
<name>A0AAW4NFI1_9BACT</name>
<dbReference type="EMBL" id="JAHOEP010000010">
    <property type="protein sequence ID" value="MBV3407741.1"/>
    <property type="molecule type" value="Genomic_DNA"/>
</dbReference>
<dbReference type="NCBIfam" id="TIGR01068">
    <property type="entry name" value="thioredoxin"/>
    <property type="match status" value="1"/>
</dbReference>
<dbReference type="PROSITE" id="PS00194">
    <property type="entry name" value="THIOREDOXIN_1"/>
    <property type="match status" value="1"/>
</dbReference>